<protein>
    <submittedName>
        <fullName evidence="1">Uncharacterized protein</fullName>
    </submittedName>
</protein>
<accession>A0A392PKJ4</accession>
<name>A0A392PKJ4_9FABA</name>
<evidence type="ECO:0000313" key="2">
    <source>
        <dbReference type="Proteomes" id="UP000265520"/>
    </source>
</evidence>
<sequence>MLSTGAGGGACKESLGPDLEPTPFVSFFFLGGCCCWGGVLSDFFPFPSNLVTLDDIVDGLGLNFEFLVKIGEGKKKIRGLIMGLFEKRRRNFGYGGEEMNWGSLRHTQPPFFLAAPHAELAAPDAASRTFT</sequence>
<reference evidence="1 2" key="1">
    <citation type="journal article" date="2018" name="Front. Plant Sci.">
        <title>Red Clover (Trifolium pratense) and Zigzag Clover (T. medium) - A Picture of Genomic Similarities and Differences.</title>
        <authorList>
            <person name="Dluhosova J."/>
            <person name="Istvanek J."/>
            <person name="Nedelnik J."/>
            <person name="Repkova J."/>
        </authorList>
    </citation>
    <scope>NUCLEOTIDE SEQUENCE [LARGE SCALE GENOMIC DNA]</scope>
    <source>
        <strain evidence="2">cv. 10/8</strain>
        <tissue evidence="1">Leaf</tissue>
    </source>
</reference>
<proteinExistence type="predicted"/>
<comment type="caution">
    <text evidence="1">The sequence shown here is derived from an EMBL/GenBank/DDBJ whole genome shotgun (WGS) entry which is preliminary data.</text>
</comment>
<keyword evidence="2" id="KW-1185">Reference proteome</keyword>
<organism evidence="1 2">
    <name type="scientific">Trifolium medium</name>
    <dbReference type="NCBI Taxonomy" id="97028"/>
    <lineage>
        <taxon>Eukaryota</taxon>
        <taxon>Viridiplantae</taxon>
        <taxon>Streptophyta</taxon>
        <taxon>Embryophyta</taxon>
        <taxon>Tracheophyta</taxon>
        <taxon>Spermatophyta</taxon>
        <taxon>Magnoliopsida</taxon>
        <taxon>eudicotyledons</taxon>
        <taxon>Gunneridae</taxon>
        <taxon>Pentapetalae</taxon>
        <taxon>rosids</taxon>
        <taxon>fabids</taxon>
        <taxon>Fabales</taxon>
        <taxon>Fabaceae</taxon>
        <taxon>Papilionoideae</taxon>
        <taxon>50 kb inversion clade</taxon>
        <taxon>NPAAA clade</taxon>
        <taxon>Hologalegina</taxon>
        <taxon>IRL clade</taxon>
        <taxon>Trifolieae</taxon>
        <taxon>Trifolium</taxon>
    </lineage>
</organism>
<evidence type="ECO:0000313" key="1">
    <source>
        <dbReference type="EMBL" id="MCI12302.1"/>
    </source>
</evidence>
<feature type="non-terminal residue" evidence="1">
    <location>
        <position position="131"/>
    </location>
</feature>
<dbReference type="Proteomes" id="UP000265520">
    <property type="component" value="Unassembled WGS sequence"/>
</dbReference>
<dbReference type="EMBL" id="LXQA010083644">
    <property type="protein sequence ID" value="MCI12302.1"/>
    <property type="molecule type" value="Genomic_DNA"/>
</dbReference>
<dbReference type="AlphaFoldDB" id="A0A392PKJ4"/>